<dbReference type="InterPro" id="IPR051992">
    <property type="entry name" value="OxStress_Response_Reg"/>
</dbReference>
<sequence>MSLVFSPVKVVAESFLSMMDPRASNPSFQLHGDDQTEKLLLVERRKVEDAAALDRDEINGYNSFRVSVEEDDDGSSETSSIGALSSSSDDDEENGDVVQSKLKDEGILASLDSLEESLPIKRGLSNFFTGKSKSFATLSDAGGGHAKDLVKHENPFNKRRRILMSYKASWRRRASCTSLITSFPPLLSPELIKEQSDEEEGDDPEEHENCFPLVSLPSLRSSSFKNPRSLSLSDLQKI</sequence>
<evidence type="ECO:0000313" key="4">
    <source>
        <dbReference type="EMBL" id="KAK8918288.1"/>
    </source>
</evidence>
<dbReference type="PANTHER" id="PTHR33172:SF91">
    <property type="entry name" value="PROTEIN OXIDATIVE STRESS 3 LIKE 5"/>
    <property type="match status" value="1"/>
</dbReference>
<comment type="caution">
    <text evidence="4">The sequence shown here is derived from an EMBL/GenBank/DDBJ whole genome shotgun (WGS) entry which is preliminary data.</text>
</comment>
<evidence type="ECO:0000256" key="1">
    <source>
        <dbReference type="ARBA" id="ARBA00004123"/>
    </source>
</evidence>
<dbReference type="AlphaFoldDB" id="A0AAP0FVK3"/>
<proteinExistence type="predicted"/>
<protein>
    <submittedName>
        <fullName evidence="4">Uncharacterized protein</fullName>
    </submittedName>
</protein>
<dbReference type="Proteomes" id="UP001418222">
    <property type="component" value="Unassembled WGS sequence"/>
</dbReference>
<feature type="region of interest" description="Disordered" evidence="3">
    <location>
        <begin position="64"/>
        <end position="101"/>
    </location>
</feature>
<dbReference type="GO" id="GO:0006950">
    <property type="term" value="P:response to stress"/>
    <property type="evidence" value="ECO:0007669"/>
    <property type="project" value="UniProtKB-ARBA"/>
</dbReference>
<name>A0AAP0FVK3_9ASPA</name>
<dbReference type="PANTHER" id="PTHR33172">
    <property type="entry name" value="OS08G0516900 PROTEIN"/>
    <property type="match status" value="1"/>
</dbReference>
<keyword evidence="2" id="KW-0539">Nucleus</keyword>
<feature type="compositionally biased region" description="Polar residues" evidence="3">
    <location>
        <begin position="224"/>
        <end position="238"/>
    </location>
</feature>
<dbReference type="GO" id="GO:0005634">
    <property type="term" value="C:nucleus"/>
    <property type="evidence" value="ECO:0007669"/>
    <property type="project" value="UniProtKB-SubCell"/>
</dbReference>
<keyword evidence="5" id="KW-1185">Reference proteome</keyword>
<feature type="compositionally biased region" description="Low complexity" evidence="3">
    <location>
        <begin position="76"/>
        <end position="87"/>
    </location>
</feature>
<gene>
    <name evidence="4" type="ORF">KSP39_PZI021015</name>
</gene>
<evidence type="ECO:0000256" key="3">
    <source>
        <dbReference type="SAM" id="MobiDB-lite"/>
    </source>
</evidence>
<comment type="subcellular location">
    <subcellularLocation>
        <location evidence="1">Nucleus</location>
    </subcellularLocation>
</comment>
<organism evidence="4 5">
    <name type="scientific">Platanthera zijinensis</name>
    <dbReference type="NCBI Taxonomy" id="2320716"/>
    <lineage>
        <taxon>Eukaryota</taxon>
        <taxon>Viridiplantae</taxon>
        <taxon>Streptophyta</taxon>
        <taxon>Embryophyta</taxon>
        <taxon>Tracheophyta</taxon>
        <taxon>Spermatophyta</taxon>
        <taxon>Magnoliopsida</taxon>
        <taxon>Liliopsida</taxon>
        <taxon>Asparagales</taxon>
        <taxon>Orchidaceae</taxon>
        <taxon>Orchidoideae</taxon>
        <taxon>Orchideae</taxon>
        <taxon>Orchidinae</taxon>
        <taxon>Platanthera</taxon>
    </lineage>
</organism>
<reference evidence="4 5" key="1">
    <citation type="journal article" date="2022" name="Nat. Plants">
        <title>Genomes of leafy and leafless Platanthera orchids illuminate the evolution of mycoheterotrophy.</title>
        <authorList>
            <person name="Li M.H."/>
            <person name="Liu K.W."/>
            <person name="Li Z."/>
            <person name="Lu H.C."/>
            <person name="Ye Q.L."/>
            <person name="Zhang D."/>
            <person name="Wang J.Y."/>
            <person name="Li Y.F."/>
            <person name="Zhong Z.M."/>
            <person name="Liu X."/>
            <person name="Yu X."/>
            <person name="Liu D.K."/>
            <person name="Tu X.D."/>
            <person name="Liu B."/>
            <person name="Hao Y."/>
            <person name="Liao X.Y."/>
            <person name="Jiang Y.T."/>
            <person name="Sun W.H."/>
            <person name="Chen J."/>
            <person name="Chen Y.Q."/>
            <person name="Ai Y."/>
            <person name="Zhai J.W."/>
            <person name="Wu S.S."/>
            <person name="Zhou Z."/>
            <person name="Hsiao Y.Y."/>
            <person name="Wu W.L."/>
            <person name="Chen Y.Y."/>
            <person name="Lin Y.F."/>
            <person name="Hsu J.L."/>
            <person name="Li C.Y."/>
            <person name="Wang Z.W."/>
            <person name="Zhao X."/>
            <person name="Zhong W.Y."/>
            <person name="Ma X.K."/>
            <person name="Ma L."/>
            <person name="Huang J."/>
            <person name="Chen G.Z."/>
            <person name="Huang M.Z."/>
            <person name="Huang L."/>
            <person name="Peng D.H."/>
            <person name="Luo Y.B."/>
            <person name="Zou S.Q."/>
            <person name="Chen S.P."/>
            <person name="Lan S."/>
            <person name="Tsai W.C."/>
            <person name="Van de Peer Y."/>
            <person name="Liu Z.J."/>
        </authorList>
    </citation>
    <scope>NUCLEOTIDE SEQUENCE [LARGE SCALE GENOMIC DNA]</scope>
    <source>
        <strain evidence="4">Lor287</strain>
    </source>
</reference>
<accession>A0AAP0FVK3</accession>
<feature type="region of interest" description="Disordered" evidence="3">
    <location>
        <begin position="217"/>
        <end position="238"/>
    </location>
</feature>
<dbReference type="EMBL" id="JBBWWQ010000019">
    <property type="protein sequence ID" value="KAK8918288.1"/>
    <property type="molecule type" value="Genomic_DNA"/>
</dbReference>
<evidence type="ECO:0000256" key="2">
    <source>
        <dbReference type="ARBA" id="ARBA00023242"/>
    </source>
</evidence>
<evidence type="ECO:0000313" key="5">
    <source>
        <dbReference type="Proteomes" id="UP001418222"/>
    </source>
</evidence>